<name>A0ABV9N0Z0_9FLAO</name>
<organism evidence="3 4">
    <name type="scientific">Geojedonia litorea</name>
    <dbReference type="NCBI Taxonomy" id="1268269"/>
    <lineage>
        <taxon>Bacteria</taxon>
        <taxon>Pseudomonadati</taxon>
        <taxon>Bacteroidota</taxon>
        <taxon>Flavobacteriia</taxon>
        <taxon>Flavobacteriales</taxon>
        <taxon>Flavobacteriaceae</taxon>
        <taxon>Geojedonia</taxon>
    </lineage>
</organism>
<protein>
    <submittedName>
        <fullName evidence="3">DegT/DnrJ/EryC1/StrS family aminotransferase</fullName>
    </submittedName>
</protein>
<keyword evidence="4" id="KW-1185">Reference proteome</keyword>
<keyword evidence="2" id="KW-0663">Pyridoxal phosphate</keyword>
<proteinExistence type="inferred from homology"/>
<dbReference type="PANTHER" id="PTHR30244:SF34">
    <property type="entry name" value="DTDP-4-AMINO-4,6-DIDEOXYGALACTOSE TRANSAMINASE"/>
    <property type="match status" value="1"/>
</dbReference>
<dbReference type="InterPro" id="IPR015421">
    <property type="entry name" value="PyrdxlP-dep_Trfase_major"/>
</dbReference>
<dbReference type="PIRSF" id="PIRSF000390">
    <property type="entry name" value="PLP_StrS"/>
    <property type="match status" value="1"/>
</dbReference>
<dbReference type="InterPro" id="IPR015422">
    <property type="entry name" value="PyrdxlP-dep_Trfase_small"/>
</dbReference>
<dbReference type="InterPro" id="IPR000653">
    <property type="entry name" value="DegT/StrS_aminotransferase"/>
</dbReference>
<dbReference type="SUPFAM" id="SSF53383">
    <property type="entry name" value="PLP-dependent transferases"/>
    <property type="match status" value="1"/>
</dbReference>
<dbReference type="Gene3D" id="3.40.640.10">
    <property type="entry name" value="Type I PLP-dependent aspartate aminotransferase-like (Major domain)"/>
    <property type="match status" value="1"/>
</dbReference>
<dbReference type="Gene3D" id="3.90.1150.10">
    <property type="entry name" value="Aspartate Aminotransferase, domain 1"/>
    <property type="match status" value="1"/>
</dbReference>
<comment type="caution">
    <text evidence="3">The sequence shown here is derived from an EMBL/GenBank/DDBJ whole genome shotgun (WGS) entry which is preliminary data.</text>
</comment>
<evidence type="ECO:0000256" key="2">
    <source>
        <dbReference type="RuleBase" id="RU004508"/>
    </source>
</evidence>
<reference evidence="4" key="1">
    <citation type="journal article" date="2019" name="Int. J. Syst. Evol. Microbiol.">
        <title>The Global Catalogue of Microorganisms (GCM) 10K type strain sequencing project: providing services to taxonomists for standard genome sequencing and annotation.</title>
        <authorList>
            <consortium name="The Broad Institute Genomics Platform"/>
            <consortium name="The Broad Institute Genome Sequencing Center for Infectious Disease"/>
            <person name="Wu L."/>
            <person name="Ma J."/>
        </authorList>
    </citation>
    <scope>NUCLEOTIDE SEQUENCE [LARGE SCALE GENOMIC DNA]</scope>
    <source>
        <strain evidence="4">CCUG 63682</strain>
    </source>
</reference>
<evidence type="ECO:0000256" key="1">
    <source>
        <dbReference type="ARBA" id="ARBA00037999"/>
    </source>
</evidence>
<evidence type="ECO:0000313" key="4">
    <source>
        <dbReference type="Proteomes" id="UP001595953"/>
    </source>
</evidence>
<dbReference type="RefSeq" id="WP_387962029.1">
    <property type="nucleotide sequence ID" value="NZ_JBHSGP010000012.1"/>
</dbReference>
<dbReference type="CDD" id="cd00616">
    <property type="entry name" value="AHBA_syn"/>
    <property type="match status" value="1"/>
</dbReference>
<dbReference type="GO" id="GO:0008483">
    <property type="term" value="F:transaminase activity"/>
    <property type="evidence" value="ECO:0007669"/>
    <property type="project" value="UniProtKB-KW"/>
</dbReference>
<gene>
    <name evidence="3" type="ORF">ACFO5O_06370</name>
</gene>
<dbReference type="EMBL" id="JBHSGP010000012">
    <property type="protein sequence ID" value="MFC4721936.1"/>
    <property type="molecule type" value="Genomic_DNA"/>
</dbReference>
<evidence type="ECO:0000313" key="3">
    <source>
        <dbReference type="EMBL" id="MFC4721936.1"/>
    </source>
</evidence>
<dbReference type="InterPro" id="IPR015424">
    <property type="entry name" value="PyrdxlP-dep_Trfase"/>
</dbReference>
<accession>A0ABV9N0Z0</accession>
<dbReference type="PANTHER" id="PTHR30244">
    <property type="entry name" value="TRANSAMINASE"/>
    <property type="match status" value="1"/>
</dbReference>
<dbReference type="Proteomes" id="UP001595953">
    <property type="component" value="Unassembled WGS sequence"/>
</dbReference>
<sequence length="363" mass="40533">MSGHERAFINQAFESNWIAPYGEHIDGFELELTTYLNPNYFVTTLNSGTSAIHLALLLLGVTNGDEVLCQTNTFIASVNPVTYCGATPIFVDSEPDSWNICPKQLEIAISDRIKLGKAPKAIIAVHLYGMPYNVDEINKIAETYKIPVIEDSAEALGSSYKTKKCGTLGTLSTLSFNGNKIITTSAGGALITKDIQLKQKAVLLANQAREHSTEYLHNQIGYNYRMSNVLAGIGRGQLQVIQKRVEARRAIYNIYKEELGSIEEIEFQNEAESSYSNRWLTCVLLPKVSDKEGLRLLLEQHNIESKPLWKPMHQQPVFKNLKSYINGVSDKLFSRGLCLPSGSNLTQEEQFRVISVIKNYFSS</sequence>
<keyword evidence="3" id="KW-0808">Transferase</keyword>
<dbReference type="Pfam" id="PF01041">
    <property type="entry name" value="DegT_DnrJ_EryC1"/>
    <property type="match status" value="1"/>
</dbReference>
<comment type="similarity">
    <text evidence="1 2">Belongs to the DegT/DnrJ/EryC1 family.</text>
</comment>
<keyword evidence="3" id="KW-0032">Aminotransferase</keyword>